<evidence type="ECO:0000313" key="8">
    <source>
        <dbReference type="EMBL" id="GLZ78698.1"/>
    </source>
</evidence>
<evidence type="ECO:0000256" key="5">
    <source>
        <dbReference type="ARBA" id="ARBA00023136"/>
    </source>
</evidence>
<keyword evidence="9" id="KW-1185">Reference proteome</keyword>
<protein>
    <recommendedName>
        <fullName evidence="7">RDD domain-containing protein</fullName>
    </recommendedName>
</protein>
<dbReference type="PANTHER" id="PTHR36115:SF4">
    <property type="entry name" value="MEMBRANE PROTEIN"/>
    <property type="match status" value="1"/>
</dbReference>
<name>A0A9W6WA62_9ACTN</name>
<reference evidence="8" key="1">
    <citation type="submission" date="2023-03" db="EMBL/GenBank/DDBJ databases">
        <title>Actinorhabdospora filicis NBRC 111898.</title>
        <authorList>
            <person name="Ichikawa N."/>
            <person name="Sato H."/>
            <person name="Tonouchi N."/>
        </authorList>
    </citation>
    <scope>NUCLEOTIDE SEQUENCE</scope>
    <source>
        <strain evidence="8">NBRC 111898</strain>
    </source>
</reference>
<comment type="caution">
    <text evidence="8">The sequence shown here is derived from an EMBL/GenBank/DDBJ whole genome shotgun (WGS) entry which is preliminary data.</text>
</comment>
<accession>A0A9W6WA62</accession>
<proteinExistence type="predicted"/>
<feature type="transmembrane region" description="Helical" evidence="6">
    <location>
        <begin position="85"/>
        <end position="106"/>
    </location>
</feature>
<evidence type="ECO:0000256" key="6">
    <source>
        <dbReference type="SAM" id="Phobius"/>
    </source>
</evidence>
<evidence type="ECO:0000259" key="7">
    <source>
        <dbReference type="Pfam" id="PF06271"/>
    </source>
</evidence>
<comment type="subcellular location">
    <subcellularLocation>
        <location evidence="1">Cell membrane</location>
        <topology evidence="1">Multi-pass membrane protein</topology>
    </subcellularLocation>
</comment>
<keyword evidence="2" id="KW-1003">Cell membrane</keyword>
<dbReference type="AlphaFoldDB" id="A0A9W6WA62"/>
<dbReference type="Proteomes" id="UP001165079">
    <property type="component" value="Unassembled WGS sequence"/>
</dbReference>
<dbReference type="InterPro" id="IPR051791">
    <property type="entry name" value="Pra-immunoreactive"/>
</dbReference>
<feature type="transmembrane region" description="Helical" evidence="6">
    <location>
        <begin position="33"/>
        <end position="52"/>
    </location>
</feature>
<keyword evidence="5 6" id="KW-0472">Membrane</keyword>
<dbReference type="EMBL" id="BSTX01000002">
    <property type="protein sequence ID" value="GLZ78698.1"/>
    <property type="molecule type" value="Genomic_DNA"/>
</dbReference>
<feature type="domain" description="RDD" evidence="7">
    <location>
        <begin position="22"/>
        <end position="174"/>
    </location>
</feature>
<sequence>MSMPAGGFAVPMRAPAPMPVTLASPWERLAAHLLDNLIVGGLTSVITIPLWLMNTADRARHQQDVQQRILSGEHADLSDAFYGRYYLGLALISAIVMLAQVAYQILMTTRWEATVGKRVLRLRIVRAEDWRPPTGGRMLARAGVAGLFGIINCVALADVLSIFGARRQTLHDICGRTSVIKLPPPLPPGYTPYR</sequence>
<dbReference type="RefSeq" id="WP_285663846.1">
    <property type="nucleotide sequence ID" value="NZ_BSTX01000002.1"/>
</dbReference>
<dbReference type="InterPro" id="IPR010432">
    <property type="entry name" value="RDD"/>
</dbReference>
<evidence type="ECO:0000256" key="3">
    <source>
        <dbReference type="ARBA" id="ARBA00022692"/>
    </source>
</evidence>
<gene>
    <name evidence="8" type="ORF">Afil01_35050</name>
</gene>
<keyword evidence="4 6" id="KW-1133">Transmembrane helix</keyword>
<evidence type="ECO:0000256" key="1">
    <source>
        <dbReference type="ARBA" id="ARBA00004651"/>
    </source>
</evidence>
<dbReference type="GO" id="GO:0005886">
    <property type="term" value="C:plasma membrane"/>
    <property type="evidence" value="ECO:0007669"/>
    <property type="project" value="UniProtKB-SubCell"/>
</dbReference>
<evidence type="ECO:0000256" key="2">
    <source>
        <dbReference type="ARBA" id="ARBA00022475"/>
    </source>
</evidence>
<organism evidence="8 9">
    <name type="scientific">Actinorhabdospora filicis</name>
    <dbReference type="NCBI Taxonomy" id="1785913"/>
    <lineage>
        <taxon>Bacteria</taxon>
        <taxon>Bacillati</taxon>
        <taxon>Actinomycetota</taxon>
        <taxon>Actinomycetes</taxon>
        <taxon>Micromonosporales</taxon>
        <taxon>Micromonosporaceae</taxon>
        <taxon>Actinorhabdospora</taxon>
    </lineage>
</organism>
<dbReference type="Pfam" id="PF06271">
    <property type="entry name" value="RDD"/>
    <property type="match status" value="1"/>
</dbReference>
<feature type="transmembrane region" description="Helical" evidence="6">
    <location>
        <begin position="138"/>
        <end position="163"/>
    </location>
</feature>
<dbReference type="PANTHER" id="PTHR36115">
    <property type="entry name" value="PROLINE-RICH ANTIGEN HOMOLOG-RELATED"/>
    <property type="match status" value="1"/>
</dbReference>
<evidence type="ECO:0000256" key="4">
    <source>
        <dbReference type="ARBA" id="ARBA00022989"/>
    </source>
</evidence>
<keyword evidence="3 6" id="KW-0812">Transmembrane</keyword>
<evidence type="ECO:0000313" key="9">
    <source>
        <dbReference type="Proteomes" id="UP001165079"/>
    </source>
</evidence>